<comment type="subcellular location">
    <subcellularLocation>
        <location evidence="9">Cell inner membrane</location>
        <topology evidence="9">Single-pass type II membrane protein</topology>
    </subcellularLocation>
    <subcellularLocation>
        <location evidence="1">Membrane</location>
    </subcellularLocation>
    <text evidence="9">Localizes to the division septum.</text>
</comment>
<dbReference type="InterPro" id="IPR005548">
    <property type="entry name" value="Cell_div_FtsQ/DivIB_C"/>
</dbReference>
<evidence type="ECO:0000259" key="10">
    <source>
        <dbReference type="PROSITE" id="PS51779"/>
    </source>
</evidence>
<evidence type="ECO:0000256" key="5">
    <source>
        <dbReference type="ARBA" id="ARBA00022692"/>
    </source>
</evidence>
<keyword evidence="2 9" id="KW-1003">Cell membrane</keyword>
<dbReference type="Pfam" id="PF03799">
    <property type="entry name" value="FtsQ_DivIB_C"/>
    <property type="match status" value="1"/>
</dbReference>
<dbReference type="InterPro" id="IPR034746">
    <property type="entry name" value="POTRA"/>
</dbReference>
<feature type="domain" description="POTRA" evidence="10">
    <location>
        <begin position="51"/>
        <end position="121"/>
    </location>
</feature>
<dbReference type="PANTHER" id="PTHR35851:SF1">
    <property type="entry name" value="CELL DIVISION PROTEIN FTSQ"/>
    <property type="match status" value="1"/>
</dbReference>
<keyword evidence="12" id="KW-1185">Reference proteome</keyword>
<dbReference type="InterPro" id="IPR013685">
    <property type="entry name" value="POTRA_FtsQ_type"/>
</dbReference>
<keyword evidence="3 9" id="KW-0997">Cell inner membrane</keyword>
<comment type="caution">
    <text evidence="11">The sequence shown here is derived from an EMBL/GenBank/DDBJ whole genome shotgun (WGS) entry which is preliminary data.</text>
</comment>
<keyword evidence="8 9" id="KW-0131">Cell cycle</keyword>
<dbReference type="Pfam" id="PF08478">
    <property type="entry name" value="POTRA_1"/>
    <property type="match status" value="1"/>
</dbReference>
<evidence type="ECO:0000256" key="7">
    <source>
        <dbReference type="ARBA" id="ARBA00023136"/>
    </source>
</evidence>
<gene>
    <name evidence="9" type="primary">ftsQ</name>
    <name evidence="11" type="ORF">JCM19231_193</name>
</gene>
<evidence type="ECO:0000313" key="12">
    <source>
        <dbReference type="Proteomes" id="UP000031671"/>
    </source>
</evidence>
<protein>
    <recommendedName>
        <fullName evidence="9">Cell division protein FtsQ</fullName>
    </recommendedName>
</protein>
<dbReference type="InterPro" id="IPR026579">
    <property type="entry name" value="FtsQ"/>
</dbReference>
<comment type="function">
    <text evidence="9">Essential cell division protein. May link together the upstream cell division proteins, which are predominantly cytoplasmic, with the downstream cell division proteins, which are predominantly periplasmic. May control correct divisome assembly.</text>
</comment>
<evidence type="ECO:0000256" key="3">
    <source>
        <dbReference type="ARBA" id="ARBA00022519"/>
    </source>
</evidence>
<dbReference type="GO" id="GO:0005886">
    <property type="term" value="C:plasma membrane"/>
    <property type="evidence" value="ECO:0007669"/>
    <property type="project" value="UniProtKB-SubCell"/>
</dbReference>
<sequence length="265" mass="29832">MESVLNVETETNRAQRFKFSWVDLSFFIAVVVAIALGISSTVAWMRDGGRLPLSQFVLQGDLEYVQSSDVQGALSRILPLGTFMTQDVDELQQAVESLPWVANASIRKQWPNTVKVFVVEHHPMAVWNGNALLDENAVVFQADVGGLHQQDQDIVRLYGPENSSQKVLDTWHKITPKIQALGLEITSVVLNDRQAWQLILDNGIRLELGKDALDERIERFVELYQHMDDKVQQISYIDLRYDTGAAIGWLSEQKGQESSNDQGHG</sequence>
<comment type="similarity">
    <text evidence="9">Belongs to the FtsQ/DivIB family. FtsQ subfamily.</text>
</comment>
<accession>A0A0B8NJ66</accession>
<dbReference type="HAMAP" id="MF_00911">
    <property type="entry name" value="FtsQ_subfam"/>
    <property type="match status" value="1"/>
</dbReference>
<dbReference type="Gene3D" id="3.10.20.310">
    <property type="entry name" value="membrane protein fhac"/>
    <property type="match status" value="1"/>
</dbReference>
<organism evidence="11 12">
    <name type="scientific">Vibrio ishigakensis</name>
    <dbReference type="NCBI Taxonomy" id="1481914"/>
    <lineage>
        <taxon>Bacteria</taxon>
        <taxon>Pseudomonadati</taxon>
        <taxon>Pseudomonadota</taxon>
        <taxon>Gammaproteobacteria</taxon>
        <taxon>Vibrionales</taxon>
        <taxon>Vibrionaceae</taxon>
        <taxon>Vibrio</taxon>
    </lineage>
</organism>
<dbReference type="RefSeq" id="WP_261834730.1">
    <property type="nucleotide sequence ID" value="NZ_AP024881.1"/>
</dbReference>
<evidence type="ECO:0000256" key="6">
    <source>
        <dbReference type="ARBA" id="ARBA00022989"/>
    </source>
</evidence>
<evidence type="ECO:0000256" key="9">
    <source>
        <dbReference type="HAMAP-Rule" id="MF_00911"/>
    </source>
</evidence>
<evidence type="ECO:0000256" key="2">
    <source>
        <dbReference type="ARBA" id="ARBA00022475"/>
    </source>
</evidence>
<keyword evidence="5 9" id="KW-0812">Transmembrane</keyword>
<evidence type="ECO:0000256" key="4">
    <source>
        <dbReference type="ARBA" id="ARBA00022618"/>
    </source>
</evidence>
<dbReference type="GO" id="GO:0032153">
    <property type="term" value="C:cell division site"/>
    <property type="evidence" value="ECO:0007669"/>
    <property type="project" value="UniProtKB-UniRule"/>
</dbReference>
<dbReference type="Gene3D" id="3.40.50.11690">
    <property type="entry name" value="Cell division protein FtsQ/DivIB"/>
    <property type="match status" value="1"/>
</dbReference>
<dbReference type="AlphaFoldDB" id="A0A0B8NJ66"/>
<evidence type="ECO:0000313" key="11">
    <source>
        <dbReference type="EMBL" id="GAM54201.1"/>
    </source>
</evidence>
<evidence type="ECO:0000256" key="8">
    <source>
        <dbReference type="ARBA" id="ARBA00023306"/>
    </source>
</evidence>
<dbReference type="InterPro" id="IPR045335">
    <property type="entry name" value="FtsQ_C_sf"/>
</dbReference>
<keyword evidence="6 9" id="KW-1133">Transmembrane helix</keyword>
<keyword evidence="7 9" id="KW-0472">Membrane</keyword>
<reference evidence="11 12" key="2">
    <citation type="submission" date="2015-01" db="EMBL/GenBank/DDBJ databases">
        <authorList>
            <consortium name="NBRP consortium"/>
            <person name="Sawabe T."/>
            <person name="Meirelles P."/>
            <person name="Feng G."/>
            <person name="Sayaka M."/>
            <person name="Hattori M."/>
            <person name="Ohkuma M."/>
        </authorList>
    </citation>
    <scope>NUCLEOTIDE SEQUENCE [LARGE SCALE GENOMIC DNA]</scope>
    <source>
        <strain evidence="12">JCM 19231</strain>
    </source>
</reference>
<dbReference type="PANTHER" id="PTHR35851">
    <property type="entry name" value="CELL DIVISION PROTEIN FTSQ"/>
    <property type="match status" value="1"/>
</dbReference>
<comment type="subunit">
    <text evidence="9">Part of a complex composed of FtsB, FtsL and FtsQ.</text>
</comment>
<proteinExistence type="inferred from homology"/>
<dbReference type="GO" id="GO:0043093">
    <property type="term" value="P:FtsZ-dependent cytokinesis"/>
    <property type="evidence" value="ECO:0007669"/>
    <property type="project" value="UniProtKB-UniRule"/>
</dbReference>
<dbReference type="EMBL" id="BBRZ01000002">
    <property type="protein sequence ID" value="GAM54201.1"/>
    <property type="molecule type" value="Genomic_DNA"/>
</dbReference>
<keyword evidence="4 9" id="KW-0132">Cell division</keyword>
<dbReference type="Proteomes" id="UP000031671">
    <property type="component" value="Unassembled WGS sequence"/>
</dbReference>
<dbReference type="GO" id="GO:0090529">
    <property type="term" value="P:cell septum assembly"/>
    <property type="evidence" value="ECO:0007669"/>
    <property type="project" value="InterPro"/>
</dbReference>
<name>A0A0B8NJ66_9VIBR</name>
<reference evidence="11 12" key="1">
    <citation type="submission" date="2015-01" db="EMBL/GenBank/DDBJ databases">
        <title>Vibrio sp. C1 JCM 19231 whole genome shotgun sequence.</title>
        <authorList>
            <person name="Sawabe T."/>
            <person name="Meirelles P."/>
            <person name="Feng G."/>
            <person name="Sayaka M."/>
            <person name="Hattori M."/>
            <person name="Ohkuma M."/>
        </authorList>
    </citation>
    <scope>NUCLEOTIDE SEQUENCE [LARGE SCALE GENOMIC DNA]</scope>
    <source>
        <strain evidence="12">JCM 19231</strain>
    </source>
</reference>
<dbReference type="PROSITE" id="PS51779">
    <property type="entry name" value="POTRA"/>
    <property type="match status" value="1"/>
</dbReference>
<evidence type="ECO:0000256" key="1">
    <source>
        <dbReference type="ARBA" id="ARBA00004370"/>
    </source>
</evidence>